<dbReference type="OMA" id="THHWLLF"/>
<feature type="compositionally biased region" description="Low complexity" evidence="8">
    <location>
        <begin position="928"/>
        <end position="937"/>
    </location>
</feature>
<dbReference type="CDD" id="cd00187">
    <property type="entry name" value="TOP4c"/>
    <property type="match status" value="1"/>
</dbReference>
<dbReference type="OrthoDB" id="734at2759"/>
<dbReference type="NCBIfam" id="NF004043">
    <property type="entry name" value="PRK05560.1"/>
    <property type="match status" value="1"/>
</dbReference>
<dbReference type="AlphaFoldDB" id="A0A5J4YWS5"/>
<evidence type="ECO:0000256" key="5">
    <source>
        <dbReference type="ARBA" id="ARBA00023125"/>
    </source>
</evidence>
<dbReference type="Pfam" id="PF00521">
    <property type="entry name" value="DNA_topoisoIV"/>
    <property type="match status" value="1"/>
</dbReference>
<keyword evidence="4 7" id="KW-0799">Topoisomerase</keyword>
<evidence type="ECO:0000256" key="4">
    <source>
        <dbReference type="ARBA" id="ARBA00023029"/>
    </source>
</evidence>
<dbReference type="GO" id="GO:0003918">
    <property type="term" value="F:DNA topoisomerase type II (double strand cut, ATP-hydrolyzing) activity"/>
    <property type="evidence" value="ECO:0007669"/>
    <property type="project" value="UniProtKB-EC"/>
</dbReference>
<dbReference type="FunFam" id="3.30.1360.40:FF:000002">
    <property type="entry name" value="DNA gyrase subunit A"/>
    <property type="match status" value="1"/>
</dbReference>
<feature type="compositionally biased region" description="Acidic residues" evidence="8">
    <location>
        <begin position="911"/>
        <end position="927"/>
    </location>
</feature>
<evidence type="ECO:0000313" key="11">
    <source>
        <dbReference type="Proteomes" id="UP000324585"/>
    </source>
</evidence>
<evidence type="ECO:0000256" key="2">
    <source>
        <dbReference type="ARBA" id="ARBA00008263"/>
    </source>
</evidence>
<name>A0A5J4YWS5_PORPP</name>
<dbReference type="SUPFAM" id="SSF56719">
    <property type="entry name" value="Type II DNA topoisomerase"/>
    <property type="match status" value="1"/>
</dbReference>
<dbReference type="InterPro" id="IPR002205">
    <property type="entry name" value="Topo_IIA_dom_A"/>
</dbReference>
<comment type="caution">
    <text evidence="10">The sequence shown here is derived from an EMBL/GenBank/DDBJ whole genome shotgun (WGS) entry which is preliminary data.</text>
</comment>
<evidence type="ECO:0000256" key="1">
    <source>
        <dbReference type="ARBA" id="ARBA00000185"/>
    </source>
</evidence>
<gene>
    <name evidence="10" type="ORF">FVE85_1565</name>
</gene>
<dbReference type="SMART" id="SM00434">
    <property type="entry name" value="TOP4c"/>
    <property type="match status" value="1"/>
</dbReference>
<keyword evidence="6 7" id="KW-0413">Isomerase</keyword>
<dbReference type="FunFam" id="1.10.268.10:FF:000001">
    <property type="entry name" value="DNA gyrase subunit A"/>
    <property type="match status" value="1"/>
</dbReference>
<evidence type="ECO:0000259" key="9">
    <source>
        <dbReference type="PROSITE" id="PS52040"/>
    </source>
</evidence>
<feature type="region of interest" description="Disordered" evidence="8">
    <location>
        <begin position="911"/>
        <end position="937"/>
    </location>
</feature>
<evidence type="ECO:0000256" key="3">
    <source>
        <dbReference type="ARBA" id="ARBA00012895"/>
    </source>
</evidence>
<reference evidence="11" key="1">
    <citation type="journal article" date="2019" name="Nat. Commun.">
        <title>Expansion of phycobilisome linker gene families in mesophilic red algae.</title>
        <authorList>
            <person name="Lee J."/>
            <person name="Kim D."/>
            <person name="Bhattacharya D."/>
            <person name="Yoon H.S."/>
        </authorList>
    </citation>
    <scope>NUCLEOTIDE SEQUENCE [LARGE SCALE GENOMIC DNA]</scope>
    <source>
        <strain evidence="11">CCMP 1328</strain>
    </source>
</reference>
<dbReference type="Gene3D" id="2.120.10.90">
    <property type="entry name" value="DNA gyrase/topoisomerase IV, subunit A, C-terminal"/>
    <property type="match status" value="1"/>
</dbReference>
<dbReference type="PANTHER" id="PTHR43493:SF5">
    <property type="entry name" value="DNA GYRASE SUBUNIT A, CHLOROPLASTIC_MITOCHONDRIAL"/>
    <property type="match status" value="1"/>
</dbReference>
<evidence type="ECO:0000256" key="8">
    <source>
        <dbReference type="SAM" id="MobiDB-lite"/>
    </source>
</evidence>
<feature type="active site" description="O-(5'-phospho-DNA)-tyrosine intermediate" evidence="7">
    <location>
        <position position="205"/>
    </location>
</feature>
<organism evidence="10 11">
    <name type="scientific">Porphyridium purpureum</name>
    <name type="common">Red alga</name>
    <name type="synonym">Porphyridium cruentum</name>
    <dbReference type="NCBI Taxonomy" id="35688"/>
    <lineage>
        <taxon>Eukaryota</taxon>
        <taxon>Rhodophyta</taxon>
        <taxon>Bangiophyceae</taxon>
        <taxon>Porphyridiales</taxon>
        <taxon>Porphyridiaceae</taxon>
        <taxon>Porphyridium</taxon>
    </lineage>
</organism>
<proteinExistence type="inferred from homology"/>
<protein>
    <recommendedName>
        <fullName evidence="3">DNA topoisomerase (ATP-hydrolyzing)</fullName>
        <ecNumber evidence="3">5.6.2.2</ecNumber>
    </recommendedName>
</protein>
<dbReference type="NCBIfam" id="NF004044">
    <property type="entry name" value="PRK05561.1"/>
    <property type="match status" value="1"/>
</dbReference>
<evidence type="ECO:0000256" key="7">
    <source>
        <dbReference type="PROSITE-ProRule" id="PRU01384"/>
    </source>
</evidence>
<sequence>MEANYTAFVPNLTCGAGSKKQSACRPSDRVNACSRVHALGRASARTRALTQVHERAGDGEIDEELPGSFEDGAEGDGGEGAGVAVLARGVTGTAELHSEISQSYMEYAMSVILGRALPDLRDGLKPVHRRIVYAMNGLGLQPSTQHRKCARVVGEVLGKFHPHGDTAVYDALVRMSQSFSMSVPLVDGHGNFGSVDGDPPAAMRYTECRLTAMSRDALLADLGLETVDMIPNFDNSETEPLVLPARVPNLFLNGSTGIAVGMATNIPPHNLGELVAACVALIRDPRMSDVELLEKCPGPDFPTGGKIMGLSGVREMYMTGRGSIPLRSSYHFEKISRDKKMVRDAIIITELPYQVQKASLVERIAELVNDRKLDGIADLRDESDRSGMRVVIELKKDQLPEVVVNNMLKKTSMQVNFSANVLALDDKRRPRRLTLRDYLTEFTEFRIQVLKRRTKFLLQRARERYHIVQGFMISAENTSGVIETIRSSTNAAEARMGLSEKFGLSEAQAEAILSMQLRRLTSMERKRLELESKELQESMASLDSLLQNRHLLEGVLIEEMEEIAKTCSQPRRTEIAVDEGSIDDLALIPNNESVVLMTKYGFIKRMPLDVFKSQRRRTAGKAGISKLKGDDIVEHFCYCRDHDDILVFSNLGIAYKLPAYKVPAGSRSSRGLPLSRLIPGVPAGESVASLLPVSAFEENSSIVLLTKKGLVKKTRLDVFERVNIRGLRAIQFADGDQLGWVRKCEDEDSIIVSSRAGKVIRFSCSPKSLRSMGRWARGVRSMRISEHDEIVDMDIISAADNSESVLIMIASDGRGKRVMAKNFKLQLRGGGGVIALPTKKTDARVVGLRSCKQGDQIMIITSNGTINRQELDSIPILGRMAKGCLVQSVAANETVTDIAIVAQTEMGELDGDIDADVGEDGGEDLDDGASSGSEELD</sequence>
<dbReference type="EC" id="5.6.2.2" evidence="3"/>
<dbReference type="SUPFAM" id="SSF101904">
    <property type="entry name" value="GyrA/ParC C-terminal domain-like"/>
    <property type="match status" value="1"/>
</dbReference>
<dbReference type="InterPro" id="IPR013760">
    <property type="entry name" value="Topo_IIA-like_dom_sf"/>
</dbReference>
<evidence type="ECO:0000256" key="6">
    <source>
        <dbReference type="ARBA" id="ARBA00023235"/>
    </source>
</evidence>
<feature type="region of interest" description="Disordered" evidence="8">
    <location>
        <begin position="56"/>
        <end position="76"/>
    </location>
</feature>
<dbReference type="InterPro" id="IPR013758">
    <property type="entry name" value="Topo_IIA_A/C_ab"/>
</dbReference>
<feature type="domain" description="Topo IIA-type catalytic" evidence="9">
    <location>
        <begin position="117"/>
        <end position="590"/>
    </location>
</feature>
<comment type="catalytic activity">
    <reaction evidence="1 7">
        <text>ATP-dependent breakage, passage and rejoining of double-stranded DNA.</text>
        <dbReference type="EC" id="5.6.2.2"/>
    </reaction>
</comment>
<dbReference type="NCBIfam" id="TIGR01063">
    <property type="entry name" value="gyrA"/>
    <property type="match status" value="1"/>
</dbReference>
<dbReference type="Gene3D" id="1.10.268.10">
    <property type="entry name" value="Topoisomerase, domain 3"/>
    <property type="match status" value="1"/>
</dbReference>
<dbReference type="Proteomes" id="UP000324585">
    <property type="component" value="Unassembled WGS sequence"/>
</dbReference>
<dbReference type="GO" id="GO:0006265">
    <property type="term" value="P:DNA topological change"/>
    <property type="evidence" value="ECO:0007669"/>
    <property type="project" value="UniProtKB-UniRule"/>
</dbReference>
<dbReference type="Gene3D" id="3.30.1360.40">
    <property type="match status" value="1"/>
</dbReference>
<dbReference type="InterPro" id="IPR013757">
    <property type="entry name" value="Topo_IIA_A_a_sf"/>
</dbReference>
<feature type="compositionally biased region" description="Acidic residues" evidence="8">
    <location>
        <begin position="59"/>
        <end position="76"/>
    </location>
</feature>
<dbReference type="Gene3D" id="3.90.199.10">
    <property type="entry name" value="Topoisomerase II, domain 5"/>
    <property type="match status" value="1"/>
</dbReference>
<dbReference type="PANTHER" id="PTHR43493">
    <property type="entry name" value="DNA GYRASE/TOPOISOMERASE SUBUNIT A"/>
    <property type="match status" value="1"/>
</dbReference>
<dbReference type="InterPro" id="IPR050220">
    <property type="entry name" value="Type_II_DNA_Topoisomerases"/>
</dbReference>
<keyword evidence="5 7" id="KW-0238">DNA-binding</keyword>
<dbReference type="InterPro" id="IPR006691">
    <property type="entry name" value="GyrA/parC_rep"/>
</dbReference>
<accession>A0A5J4YWS5</accession>
<dbReference type="Pfam" id="PF03989">
    <property type="entry name" value="DNA_gyraseA_C"/>
    <property type="match status" value="6"/>
</dbReference>
<comment type="similarity">
    <text evidence="2">Belongs to the type II topoisomerase GyrA/ParC subunit family.</text>
</comment>
<dbReference type="EMBL" id="VRMN01000003">
    <property type="protein sequence ID" value="KAA8495410.1"/>
    <property type="molecule type" value="Genomic_DNA"/>
</dbReference>
<evidence type="ECO:0000313" key="10">
    <source>
        <dbReference type="EMBL" id="KAA8495410.1"/>
    </source>
</evidence>
<dbReference type="GO" id="GO:0003677">
    <property type="term" value="F:DNA binding"/>
    <property type="evidence" value="ECO:0007669"/>
    <property type="project" value="UniProtKB-UniRule"/>
</dbReference>
<keyword evidence="11" id="KW-1185">Reference proteome</keyword>
<dbReference type="GO" id="GO:0005524">
    <property type="term" value="F:ATP binding"/>
    <property type="evidence" value="ECO:0007669"/>
    <property type="project" value="InterPro"/>
</dbReference>
<dbReference type="InterPro" id="IPR035516">
    <property type="entry name" value="Gyrase/topoIV_suA_C"/>
</dbReference>
<dbReference type="PROSITE" id="PS52040">
    <property type="entry name" value="TOPO_IIA"/>
    <property type="match status" value="1"/>
</dbReference>
<dbReference type="GO" id="GO:0009330">
    <property type="term" value="C:DNA topoisomerase type II (double strand cut, ATP-hydrolyzing) complex"/>
    <property type="evidence" value="ECO:0007669"/>
    <property type="project" value="TreeGrafter"/>
</dbReference>